<dbReference type="Gene3D" id="3.90.180.10">
    <property type="entry name" value="Medium-chain alcohol dehydrogenases, catalytic domain"/>
    <property type="match status" value="2"/>
</dbReference>
<proteinExistence type="predicted"/>
<feature type="domain" description="Oxidoreductase N-terminal" evidence="2">
    <location>
        <begin position="12"/>
        <end position="73"/>
    </location>
</feature>
<dbReference type="InterPro" id="IPR041694">
    <property type="entry name" value="ADH_N_2"/>
</dbReference>
<evidence type="ECO:0000313" key="3">
    <source>
        <dbReference type="EMBL" id="KAF7132761.1"/>
    </source>
</evidence>
<sequence length="250" mass="28328">MAERVVEEVSNKQVILRDYVSGFPKESDFEFNTSKIRLSVAQGSKSVVVKNLYLSCDPYMRACMRNLTGTYLPDNIRDFNLVDLVEFLRDRRHINAYGDDVGVREGEEGLGWWCFHGSSIGVLVGRVNDDVGEEGGEEIERERRDLIDCRITRIFRTSVDLRKILKSALVIDAVDVVQPIIGYGVARVIDSGHSNFKKGDLVWGMTGWEEYSLIAGPETLFKIEDTDVPLSYYTGILGKFIPFVSFKLLR</sequence>
<keyword evidence="1" id="KW-0560">Oxidoreductase</keyword>
<dbReference type="InterPro" id="IPR011032">
    <property type="entry name" value="GroES-like_sf"/>
</dbReference>
<dbReference type="InterPro" id="IPR045010">
    <property type="entry name" value="MDR_fam"/>
</dbReference>
<accession>A0A834GEG4</accession>
<dbReference type="AlphaFoldDB" id="A0A834GEG4"/>
<dbReference type="SUPFAM" id="SSF50129">
    <property type="entry name" value="GroES-like"/>
    <property type="match status" value="2"/>
</dbReference>
<gene>
    <name evidence="3" type="ORF">RHSIM_Rhsim09G0004200</name>
</gene>
<name>A0A834GEG4_RHOSS</name>
<evidence type="ECO:0000256" key="1">
    <source>
        <dbReference type="ARBA" id="ARBA00023002"/>
    </source>
</evidence>
<reference evidence="3" key="1">
    <citation type="submission" date="2019-11" db="EMBL/GenBank/DDBJ databases">
        <authorList>
            <person name="Liu Y."/>
            <person name="Hou J."/>
            <person name="Li T.-Q."/>
            <person name="Guan C.-H."/>
            <person name="Wu X."/>
            <person name="Wu H.-Z."/>
            <person name="Ling F."/>
            <person name="Zhang R."/>
            <person name="Shi X.-G."/>
            <person name="Ren J.-P."/>
            <person name="Chen E.-F."/>
            <person name="Sun J.-M."/>
        </authorList>
    </citation>
    <scope>NUCLEOTIDE SEQUENCE</scope>
    <source>
        <strain evidence="3">Adult_tree_wgs_1</strain>
        <tissue evidence="3">Leaves</tissue>
    </source>
</reference>
<dbReference type="OrthoDB" id="809632at2759"/>
<dbReference type="Proteomes" id="UP000626092">
    <property type="component" value="Unassembled WGS sequence"/>
</dbReference>
<evidence type="ECO:0000313" key="4">
    <source>
        <dbReference type="Proteomes" id="UP000626092"/>
    </source>
</evidence>
<keyword evidence="4" id="KW-1185">Reference proteome</keyword>
<feature type="domain" description="Oxidoreductase N-terminal" evidence="2">
    <location>
        <begin position="171"/>
        <end position="217"/>
    </location>
</feature>
<dbReference type="Pfam" id="PF16884">
    <property type="entry name" value="ADH_N_2"/>
    <property type="match status" value="2"/>
</dbReference>
<dbReference type="PANTHER" id="PTHR43205:SF7">
    <property type="entry name" value="PROSTAGLANDIN REDUCTASE 1"/>
    <property type="match status" value="1"/>
</dbReference>
<dbReference type="GO" id="GO:0032440">
    <property type="term" value="F:2-alkenal reductase [NAD(P)H] activity"/>
    <property type="evidence" value="ECO:0007669"/>
    <property type="project" value="TreeGrafter"/>
</dbReference>
<comment type="caution">
    <text evidence="3">The sequence shown here is derived from an EMBL/GenBank/DDBJ whole genome shotgun (WGS) entry which is preliminary data.</text>
</comment>
<dbReference type="EMBL" id="WJXA01000009">
    <property type="protein sequence ID" value="KAF7132761.1"/>
    <property type="molecule type" value="Genomic_DNA"/>
</dbReference>
<organism evidence="3 4">
    <name type="scientific">Rhododendron simsii</name>
    <name type="common">Sims's rhododendron</name>
    <dbReference type="NCBI Taxonomy" id="118357"/>
    <lineage>
        <taxon>Eukaryota</taxon>
        <taxon>Viridiplantae</taxon>
        <taxon>Streptophyta</taxon>
        <taxon>Embryophyta</taxon>
        <taxon>Tracheophyta</taxon>
        <taxon>Spermatophyta</taxon>
        <taxon>Magnoliopsida</taxon>
        <taxon>eudicotyledons</taxon>
        <taxon>Gunneridae</taxon>
        <taxon>Pentapetalae</taxon>
        <taxon>asterids</taxon>
        <taxon>Ericales</taxon>
        <taxon>Ericaceae</taxon>
        <taxon>Ericoideae</taxon>
        <taxon>Rhodoreae</taxon>
        <taxon>Rhododendron</taxon>
    </lineage>
</organism>
<dbReference type="PANTHER" id="PTHR43205">
    <property type="entry name" value="PROSTAGLANDIN REDUCTASE"/>
    <property type="match status" value="1"/>
</dbReference>
<protein>
    <recommendedName>
        <fullName evidence="2">Oxidoreductase N-terminal domain-containing protein</fullName>
    </recommendedName>
</protein>
<evidence type="ECO:0000259" key="2">
    <source>
        <dbReference type="Pfam" id="PF16884"/>
    </source>
</evidence>